<evidence type="ECO:0000256" key="17">
    <source>
        <dbReference type="PIRSR" id="PIRSR000167-2"/>
    </source>
</evidence>
<dbReference type="InterPro" id="IPR007197">
    <property type="entry name" value="rSAM"/>
</dbReference>
<proteinExistence type="inferred from homology"/>
<dbReference type="InterPro" id="IPR034505">
    <property type="entry name" value="Coproporphyrinogen-III_oxidase"/>
</dbReference>
<dbReference type="GO" id="GO:0051539">
    <property type="term" value="F:4 iron, 4 sulfur cluster binding"/>
    <property type="evidence" value="ECO:0007669"/>
    <property type="project" value="UniProtKB-KW"/>
</dbReference>
<feature type="binding site" evidence="16">
    <location>
        <position position="178"/>
    </location>
    <ligand>
        <name>S-adenosyl-L-methionine</name>
        <dbReference type="ChEBI" id="CHEBI:59789"/>
        <label>2</label>
    </ligand>
</feature>
<dbReference type="PANTHER" id="PTHR13932">
    <property type="entry name" value="COPROPORPHYRINIGEN III OXIDASE"/>
    <property type="match status" value="1"/>
</dbReference>
<evidence type="ECO:0000256" key="7">
    <source>
        <dbReference type="ARBA" id="ARBA00022691"/>
    </source>
</evidence>
<dbReference type="Pfam" id="PF06969">
    <property type="entry name" value="HemN_C"/>
    <property type="match status" value="1"/>
</dbReference>
<dbReference type="GO" id="GO:0046872">
    <property type="term" value="F:metal ion binding"/>
    <property type="evidence" value="ECO:0007669"/>
    <property type="project" value="UniProtKB-KW"/>
</dbReference>
<feature type="binding site" evidence="16">
    <location>
        <position position="335"/>
    </location>
    <ligand>
        <name>S-adenosyl-L-methionine</name>
        <dbReference type="ChEBI" id="CHEBI:59789"/>
        <label>1</label>
    </ligand>
</feature>
<evidence type="ECO:0000256" key="12">
    <source>
        <dbReference type="ARBA" id="ARBA00023244"/>
    </source>
</evidence>
<comment type="similarity">
    <text evidence="3 15">Belongs to the anaerobic coproporphyrinogen-III oxidase family.</text>
</comment>
<feature type="binding site" evidence="16">
    <location>
        <begin position="71"/>
        <end position="73"/>
    </location>
    <ligand>
        <name>S-adenosyl-L-methionine</name>
        <dbReference type="ChEBI" id="CHEBI:59789"/>
        <label>2</label>
    </ligand>
</feature>
<keyword evidence="11 15" id="KW-0411">Iron-sulfur</keyword>
<feature type="binding site" evidence="16">
    <location>
        <begin position="117"/>
        <end position="118"/>
    </location>
    <ligand>
        <name>S-adenosyl-L-methionine</name>
        <dbReference type="ChEBI" id="CHEBI:59789"/>
        <label>2</label>
    </ligand>
</feature>
<dbReference type="InterPro" id="IPR058240">
    <property type="entry name" value="rSAM_sf"/>
</dbReference>
<comment type="cofactor">
    <cofactor evidence="15 17">
        <name>[4Fe-4S] cluster</name>
        <dbReference type="ChEBI" id="CHEBI:49883"/>
    </cofactor>
    <text evidence="15 17">Binds 1 [4Fe-4S] cluster. The cluster is coordinated with 3 cysteines and an exchangeable S-adenosyl-L-methionine.</text>
</comment>
<keyword evidence="12 15" id="KW-0627">Porphyrin biosynthesis</keyword>
<dbReference type="FunFam" id="1.10.10.920:FF:000001">
    <property type="entry name" value="Coproporphyrinogen-III oxidase"/>
    <property type="match status" value="1"/>
</dbReference>
<comment type="catalytic activity">
    <reaction evidence="14 15">
        <text>coproporphyrinogen III + 2 S-adenosyl-L-methionine = protoporphyrinogen IX + 2 5'-deoxyadenosine + 2 L-methionine + 2 CO2</text>
        <dbReference type="Rhea" id="RHEA:15425"/>
        <dbReference type="ChEBI" id="CHEBI:16526"/>
        <dbReference type="ChEBI" id="CHEBI:17319"/>
        <dbReference type="ChEBI" id="CHEBI:57307"/>
        <dbReference type="ChEBI" id="CHEBI:57309"/>
        <dbReference type="ChEBI" id="CHEBI:57844"/>
        <dbReference type="ChEBI" id="CHEBI:59789"/>
        <dbReference type="EC" id="1.3.98.3"/>
    </reaction>
</comment>
<dbReference type="SUPFAM" id="SSF102114">
    <property type="entry name" value="Radical SAM enzymes"/>
    <property type="match status" value="1"/>
</dbReference>
<comment type="subcellular location">
    <subcellularLocation>
        <location evidence="1 15">Cytoplasm</location>
    </subcellularLocation>
</comment>
<dbReference type="PROSITE" id="PS51918">
    <property type="entry name" value="RADICAL_SAM"/>
    <property type="match status" value="1"/>
</dbReference>
<dbReference type="PANTHER" id="PTHR13932:SF6">
    <property type="entry name" value="OXYGEN-INDEPENDENT COPROPORPHYRINOGEN III OXIDASE"/>
    <property type="match status" value="1"/>
</dbReference>
<evidence type="ECO:0000256" key="13">
    <source>
        <dbReference type="ARBA" id="ARBA00024295"/>
    </source>
</evidence>
<comment type="subunit">
    <text evidence="4">Monomer.</text>
</comment>
<evidence type="ECO:0000256" key="4">
    <source>
        <dbReference type="ARBA" id="ARBA00011245"/>
    </source>
</evidence>
<dbReference type="Gene3D" id="3.80.30.20">
    <property type="entry name" value="tm_1862 like domain"/>
    <property type="match status" value="1"/>
</dbReference>
<feature type="binding site" evidence="16">
    <location>
        <position position="249"/>
    </location>
    <ligand>
        <name>S-adenosyl-L-methionine</name>
        <dbReference type="ChEBI" id="CHEBI:59789"/>
        <label>2</label>
    </ligand>
</feature>
<evidence type="ECO:0000256" key="6">
    <source>
        <dbReference type="ARBA" id="ARBA00022490"/>
    </source>
</evidence>
<dbReference type="EMBL" id="AOBV01000005">
    <property type="protein sequence ID" value="ELV08370.1"/>
    <property type="molecule type" value="Genomic_DNA"/>
</dbReference>
<dbReference type="Proteomes" id="UP000011617">
    <property type="component" value="Unassembled WGS sequence"/>
</dbReference>
<evidence type="ECO:0000256" key="2">
    <source>
        <dbReference type="ARBA" id="ARBA00004785"/>
    </source>
</evidence>
<dbReference type="GO" id="GO:0005737">
    <property type="term" value="C:cytoplasm"/>
    <property type="evidence" value="ECO:0007669"/>
    <property type="project" value="UniProtKB-SubCell"/>
</dbReference>
<evidence type="ECO:0000313" key="19">
    <source>
        <dbReference type="EMBL" id="ELV08370.1"/>
    </source>
</evidence>
<dbReference type="UniPathway" id="UPA00251">
    <property type="reaction ID" value="UER00323"/>
</dbReference>
<evidence type="ECO:0000259" key="18">
    <source>
        <dbReference type="PROSITE" id="PS51918"/>
    </source>
</evidence>
<feature type="binding site" evidence="17">
    <location>
        <position position="72"/>
    </location>
    <ligand>
        <name>[4Fe-4S] cluster</name>
        <dbReference type="ChEBI" id="CHEBI:49883"/>
        <note>4Fe-4S-S-AdoMet</note>
    </ligand>
</feature>
<dbReference type="FunFam" id="3.80.30.20:FF:000012">
    <property type="entry name" value="Coproporphyrinogen-III oxidase"/>
    <property type="match status" value="1"/>
</dbReference>
<organism evidence="19 20">
    <name type="scientific">Wohlfahrtiimonas chitiniclastica SH04</name>
    <dbReference type="NCBI Taxonomy" id="1261130"/>
    <lineage>
        <taxon>Bacteria</taxon>
        <taxon>Pseudomonadati</taxon>
        <taxon>Pseudomonadota</taxon>
        <taxon>Gammaproteobacteria</taxon>
        <taxon>Cardiobacteriales</taxon>
        <taxon>Ignatzschineriaceae</taxon>
        <taxon>Wohlfahrtiimonas</taxon>
    </lineage>
</organism>
<feature type="binding site" evidence="17">
    <location>
        <position position="69"/>
    </location>
    <ligand>
        <name>[4Fe-4S] cluster</name>
        <dbReference type="ChEBI" id="CHEBI:49883"/>
        <note>4Fe-4S-S-AdoMet</note>
    </ligand>
</feature>
<evidence type="ECO:0000256" key="11">
    <source>
        <dbReference type="ARBA" id="ARBA00023014"/>
    </source>
</evidence>
<dbReference type="InterPro" id="IPR010723">
    <property type="entry name" value="HemN_C"/>
</dbReference>
<evidence type="ECO:0000256" key="5">
    <source>
        <dbReference type="ARBA" id="ARBA00022485"/>
    </source>
</evidence>
<evidence type="ECO:0000256" key="1">
    <source>
        <dbReference type="ARBA" id="ARBA00004496"/>
    </source>
</evidence>
<dbReference type="GO" id="GO:0051989">
    <property type="term" value="F:coproporphyrinogen dehydrogenase activity"/>
    <property type="evidence" value="ECO:0007669"/>
    <property type="project" value="UniProtKB-EC"/>
</dbReference>
<dbReference type="HOGENOM" id="CLU_027579_3_0_6"/>
<protein>
    <recommendedName>
        <fullName evidence="15">Coproporphyrinogen-III oxidase</fullName>
        <ecNumber evidence="15">1.3.98.3</ecNumber>
    </recommendedName>
</protein>
<feature type="binding site" evidence="16">
    <location>
        <position position="59"/>
    </location>
    <ligand>
        <name>S-adenosyl-L-methionine</name>
        <dbReference type="ChEBI" id="CHEBI:59789"/>
        <label>1</label>
    </ligand>
</feature>
<evidence type="ECO:0000256" key="14">
    <source>
        <dbReference type="ARBA" id="ARBA00048321"/>
    </source>
</evidence>
<keyword evidence="7 15" id="KW-0949">S-adenosyl-L-methionine</keyword>
<name>L8Y046_9GAMM</name>
<evidence type="ECO:0000256" key="3">
    <source>
        <dbReference type="ARBA" id="ARBA00005493"/>
    </source>
</evidence>
<keyword evidence="8 15" id="KW-0479">Metal-binding</keyword>
<evidence type="ECO:0000256" key="16">
    <source>
        <dbReference type="PIRSR" id="PIRSR000167-1"/>
    </source>
</evidence>
<dbReference type="AlphaFoldDB" id="L8Y046"/>
<dbReference type="GO" id="GO:0006782">
    <property type="term" value="P:protoporphyrinogen IX biosynthetic process"/>
    <property type="evidence" value="ECO:0007669"/>
    <property type="project" value="UniProtKB-UniPathway"/>
</dbReference>
<feature type="binding site" evidence="16">
    <location>
        <position position="151"/>
    </location>
    <ligand>
        <name>S-adenosyl-L-methionine</name>
        <dbReference type="ChEBI" id="CHEBI:59789"/>
        <label>1</label>
    </ligand>
</feature>
<comment type="pathway">
    <text evidence="2 15">Porphyrin-containing compound metabolism; protoporphyrin-IX biosynthesis; protoporphyrinogen-IX from coproporphyrinogen-III (AdoMet route): step 1/1.</text>
</comment>
<dbReference type="Pfam" id="PF04055">
    <property type="entry name" value="Radical_SAM"/>
    <property type="match status" value="1"/>
</dbReference>
<feature type="binding site" evidence="16">
    <location>
        <position position="116"/>
    </location>
    <ligand>
        <name>S-adenosyl-L-methionine</name>
        <dbReference type="ChEBI" id="CHEBI:59789"/>
        <label>1</label>
    </ligand>
</feature>
<evidence type="ECO:0000256" key="9">
    <source>
        <dbReference type="ARBA" id="ARBA00023002"/>
    </source>
</evidence>
<dbReference type="SFLD" id="SFLDS00029">
    <property type="entry name" value="Radical_SAM"/>
    <property type="match status" value="1"/>
</dbReference>
<evidence type="ECO:0000313" key="20">
    <source>
        <dbReference type="Proteomes" id="UP000011617"/>
    </source>
</evidence>
<dbReference type="Gene3D" id="1.10.10.920">
    <property type="match status" value="1"/>
</dbReference>
<keyword evidence="9 15" id="KW-0560">Oxidoreductase</keyword>
<dbReference type="PIRSF" id="PIRSF000167">
    <property type="entry name" value="HemN"/>
    <property type="match status" value="1"/>
</dbReference>
<comment type="function">
    <text evidence="13">Involved in the heme biosynthesis. Catalyzes the anaerobic oxidative decarboxylation of propionate groups of rings A and B of coproporphyrinogen III to yield the vinyl groups in protoporphyrinogen IX.</text>
</comment>
<dbReference type="InterPro" id="IPR006638">
    <property type="entry name" value="Elp3/MiaA/NifB-like_rSAM"/>
</dbReference>
<feature type="binding site" evidence="16">
    <location>
        <position position="215"/>
    </location>
    <ligand>
        <name>S-adenosyl-L-methionine</name>
        <dbReference type="ChEBI" id="CHEBI:59789"/>
        <label>2</label>
    </ligand>
</feature>
<evidence type="ECO:0000256" key="15">
    <source>
        <dbReference type="PIRNR" id="PIRNR000167"/>
    </source>
</evidence>
<dbReference type="NCBIfam" id="TIGR00538">
    <property type="entry name" value="hemN"/>
    <property type="match status" value="1"/>
</dbReference>
<comment type="caution">
    <text evidence="19">The sequence shown here is derived from an EMBL/GenBank/DDBJ whole genome shotgun (WGS) entry which is preliminary data.</text>
</comment>
<keyword evidence="20" id="KW-1185">Reference proteome</keyword>
<dbReference type="InterPro" id="IPR004558">
    <property type="entry name" value="Coprogen_oxidase_HemN"/>
</dbReference>
<dbReference type="InterPro" id="IPR023404">
    <property type="entry name" value="rSAM_horseshoe"/>
</dbReference>
<sequence length="461" mass="53192">MGNMTQSIFNRELIDKYDKAGPRYTSYPTAVQFTTEFTREDYIQAALASNASDRDLSLYFHMPFCDTICFYCGCNKIITKNRKRSLPYVEHLLKEIEMQGNLFDRQRKVKQLHWGGGTPTFLSRDEMLTVMDATAKHFTLLDQDQGEYSIEVDPREANADTVRFLRSIGFNRLSMGVQDFNPKVQVAVNRIQPKEITLETLTAARECGFSSISVDLIYGLPFQTVDTFNQTLEEMIEISPDRLSVFNYAHMPHLFKTQKQMNAEDMPKPEEKLLIFKNIIERLTDAGYVYIGMDHFAKPTDQLAIAQREGNLYRNFQGYSTHSDCDLVGMGLSSISQIGNIYAQNMKDMPDYEAVINSEQLPIWRGVTLTPEDELRRYVITELMCNLKLDINDVSRRFNIDAKEHFKIELEDLRAMGPDGLIVVEGDTYYVQDRGRLLIRNIGMVFDAYLQKNDQRFSRVI</sequence>
<feature type="domain" description="Radical SAM core" evidence="18">
    <location>
        <begin position="50"/>
        <end position="286"/>
    </location>
</feature>
<dbReference type="GO" id="GO:0004109">
    <property type="term" value="F:coproporphyrinogen oxidase activity"/>
    <property type="evidence" value="ECO:0007669"/>
    <property type="project" value="InterPro"/>
</dbReference>
<accession>L8Y046</accession>
<feature type="binding site" evidence="17">
    <location>
        <position position="65"/>
    </location>
    <ligand>
        <name>[4Fe-4S] cluster</name>
        <dbReference type="ChEBI" id="CHEBI:49883"/>
        <note>4Fe-4S-S-AdoMet</note>
    </ligand>
</feature>
<gene>
    <name evidence="19" type="ORF">F387_01687</name>
</gene>
<dbReference type="CDD" id="cd01335">
    <property type="entry name" value="Radical_SAM"/>
    <property type="match status" value="1"/>
</dbReference>
<feature type="binding site" evidence="16">
    <location>
        <position position="190"/>
    </location>
    <ligand>
        <name>S-adenosyl-L-methionine</name>
        <dbReference type="ChEBI" id="CHEBI:59789"/>
        <label>2</label>
    </ligand>
</feature>
<keyword evidence="5 15" id="KW-0004">4Fe-4S</keyword>
<keyword evidence="6 15" id="KW-0963">Cytoplasm</keyword>
<dbReference type="EC" id="1.3.98.3" evidence="15"/>
<evidence type="ECO:0000256" key="10">
    <source>
        <dbReference type="ARBA" id="ARBA00023004"/>
    </source>
</evidence>
<reference evidence="19 20" key="1">
    <citation type="journal article" date="2013" name="Genome Announc.">
        <title>Complete Genome Sequence of Wohlfahrtiimonas chitiniclastica Strain SH04, Isolated from Chrysomya megacephala Collected from Pudong International Airport in China.</title>
        <authorList>
            <person name="Cao X.M."/>
            <person name="Chen T."/>
            <person name="Xu L.Z."/>
            <person name="Yao L.S."/>
            <person name="Qi J."/>
            <person name="Zhang X.L."/>
            <person name="Yan Q.L."/>
            <person name="Deng Y.H."/>
            <person name="Guo T.Y."/>
            <person name="Wang J."/>
            <person name="Hu K.X."/>
            <person name="Xu B.L."/>
        </authorList>
    </citation>
    <scope>NUCLEOTIDE SEQUENCE [LARGE SCALE GENOMIC DNA]</scope>
    <source>
        <strain evidence="19 20">SH04</strain>
    </source>
</reference>
<dbReference type="PATRIC" id="fig|1261130.3.peg.698"/>
<keyword evidence="10 15" id="KW-0408">Iron</keyword>
<dbReference type="SMART" id="SM00729">
    <property type="entry name" value="Elp3"/>
    <property type="match status" value="1"/>
</dbReference>
<evidence type="ECO:0000256" key="8">
    <source>
        <dbReference type="ARBA" id="ARBA00022723"/>
    </source>
</evidence>
<dbReference type="SFLD" id="SFLDG01065">
    <property type="entry name" value="anaerobic_coproporphyrinogen-I"/>
    <property type="match status" value="1"/>
</dbReference>